<dbReference type="GO" id="GO:0031297">
    <property type="term" value="P:replication fork processing"/>
    <property type="evidence" value="ECO:0007669"/>
    <property type="project" value="TreeGrafter"/>
</dbReference>
<reference evidence="5 6" key="1">
    <citation type="submission" date="2013-11" db="EMBL/GenBank/DDBJ databases">
        <title>Genome sequencing of Stegodyphus mimosarum.</title>
        <authorList>
            <person name="Bechsgaard J."/>
        </authorList>
    </citation>
    <scope>NUCLEOTIDE SEQUENCE [LARGE SCALE GENOMIC DNA]</scope>
</reference>
<dbReference type="InterPro" id="IPR032675">
    <property type="entry name" value="LRR_dom_sf"/>
</dbReference>
<dbReference type="OrthoDB" id="2384350at2759"/>
<dbReference type="InterPro" id="IPR052311">
    <property type="entry name" value="MMS22L-TONSL_complex_comp"/>
</dbReference>
<comment type="subcellular location">
    <subcellularLocation>
        <location evidence="1">Nucleus</location>
    </subcellularLocation>
</comment>
<dbReference type="PANTHER" id="PTHR46358">
    <property type="entry name" value="TONSOKU-LIKE PROTEIN"/>
    <property type="match status" value="1"/>
</dbReference>
<organism evidence="5 6">
    <name type="scientific">Stegodyphus mimosarum</name>
    <name type="common">African social velvet spider</name>
    <dbReference type="NCBI Taxonomy" id="407821"/>
    <lineage>
        <taxon>Eukaryota</taxon>
        <taxon>Metazoa</taxon>
        <taxon>Ecdysozoa</taxon>
        <taxon>Arthropoda</taxon>
        <taxon>Chelicerata</taxon>
        <taxon>Arachnida</taxon>
        <taxon>Araneae</taxon>
        <taxon>Araneomorphae</taxon>
        <taxon>Entelegynae</taxon>
        <taxon>Eresoidea</taxon>
        <taxon>Eresidae</taxon>
        <taxon>Stegodyphus</taxon>
    </lineage>
</organism>
<dbReference type="Proteomes" id="UP000054359">
    <property type="component" value="Unassembled WGS sequence"/>
</dbReference>
<sequence>MAQAGQAVKETEEFNQVSLTTLETKVPFIDDAVTPFSQTDRRVEKRARSPSISSDSSEDEMEHPEPLFSIRKEDWDNANQVQSEYQAVMASLRRSAKTATKPMNSAPEPAKTSLLNETEIVNDWLIKDTDQIPKVKRKKRKMSRLNVRTSKSICNYLTSNDKSANNNNTSLFSNDDEENFITEDDSSNSSYSFQVTSAENEKIVSQPPKRDNSKVSFCLRVRITDKLILVPVPEENCTIGWLAEQAANRYQNLVGSRPHLTLMTKDGALLSSSDLLRSIFDNNDEVTSSVEFWDQPTLQERYVQMCNKRGVKALPSIEKRFQNFETCPELNFSNCSITSLQITLIFLSLSNYKTLQHLNLSGTVLTDP</sequence>
<evidence type="ECO:0000313" key="5">
    <source>
        <dbReference type="EMBL" id="KFM59337.1"/>
    </source>
</evidence>
<evidence type="ECO:0000256" key="4">
    <source>
        <dbReference type="SAM" id="MobiDB-lite"/>
    </source>
</evidence>
<evidence type="ECO:0000313" key="6">
    <source>
        <dbReference type="Proteomes" id="UP000054359"/>
    </source>
</evidence>
<dbReference type="Gene3D" id="3.80.10.10">
    <property type="entry name" value="Ribonuclease Inhibitor"/>
    <property type="match status" value="1"/>
</dbReference>
<name>A0A087T2J8_STEMI</name>
<proteinExistence type="predicted"/>
<dbReference type="AlphaFoldDB" id="A0A087T2J8"/>
<feature type="non-terminal residue" evidence="5">
    <location>
        <position position="368"/>
    </location>
</feature>
<gene>
    <name evidence="5" type="ORF">X975_15071</name>
</gene>
<evidence type="ECO:0000256" key="1">
    <source>
        <dbReference type="ARBA" id="ARBA00004123"/>
    </source>
</evidence>
<keyword evidence="2" id="KW-0677">Repeat</keyword>
<keyword evidence="6" id="KW-1185">Reference proteome</keyword>
<feature type="region of interest" description="Disordered" evidence="4">
    <location>
        <begin position="33"/>
        <end position="64"/>
    </location>
</feature>
<evidence type="ECO:0000256" key="3">
    <source>
        <dbReference type="ARBA" id="ARBA00023242"/>
    </source>
</evidence>
<keyword evidence="3" id="KW-0539">Nucleus</keyword>
<dbReference type="EMBL" id="KK113100">
    <property type="protein sequence ID" value="KFM59337.1"/>
    <property type="molecule type" value="Genomic_DNA"/>
</dbReference>
<dbReference type="PANTHER" id="PTHR46358:SF1">
    <property type="entry name" value="TONSOKU-LIKE PROTEIN"/>
    <property type="match status" value="1"/>
</dbReference>
<dbReference type="GO" id="GO:0000724">
    <property type="term" value="P:double-strand break repair via homologous recombination"/>
    <property type="evidence" value="ECO:0007669"/>
    <property type="project" value="TreeGrafter"/>
</dbReference>
<dbReference type="SUPFAM" id="SSF52047">
    <property type="entry name" value="RNI-like"/>
    <property type="match status" value="1"/>
</dbReference>
<dbReference type="GO" id="GO:0043596">
    <property type="term" value="C:nuclear replication fork"/>
    <property type="evidence" value="ECO:0007669"/>
    <property type="project" value="TreeGrafter"/>
</dbReference>
<dbReference type="Gene3D" id="3.10.20.90">
    <property type="entry name" value="Phosphatidylinositol 3-kinase Catalytic Subunit, Chain A, domain 1"/>
    <property type="match status" value="1"/>
</dbReference>
<dbReference type="STRING" id="407821.A0A087T2J8"/>
<protein>
    <submittedName>
        <fullName evidence="5">Tonsoku-like protein</fullName>
    </submittedName>
</protein>
<evidence type="ECO:0000256" key="2">
    <source>
        <dbReference type="ARBA" id="ARBA00022737"/>
    </source>
</evidence>
<accession>A0A087T2J8</accession>